<protein>
    <submittedName>
        <fullName evidence="2">Uncharacterized protein</fullName>
    </submittedName>
</protein>
<keyword evidence="1" id="KW-0812">Transmembrane</keyword>
<dbReference type="SUPFAM" id="SSF81442">
    <property type="entry name" value="Cytochrome c oxidase subunit I-like"/>
    <property type="match status" value="1"/>
</dbReference>
<dbReference type="AlphaFoldDB" id="A0A1H2BK72"/>
<dbReference type="InterPro" id="IPR036927">
    <property type="entry name" value="Cyt_c_oxase-like_su1_sf"/>
</dbReference>
<evidence type="ECO:0000313" key="3">
    <source>
        <dbReference type="Proteomes" id="UP000198751"/>
    </source>
</evidence>
<reference evidence="3" key="1">
    <citation type="submission" date="2016-10" db="EMBL/GenBank/DDBJ databases">
        <authorList>
            <person name="Varghese N."/>
            <person name="Submissions S."/>
        </authorList>
    </citation>
    <scope>NUCLEOTIDE SEQUENCE [LARGE SCALE GENOMIC DNA]</scope>
    <source>
        <strain evidence="3">IMMIB L-1606</strain>
    </source>
</reference>
<organism evidence="2 3">
    <name type="scientific">Pseudarthrobacter equi</name>
    <dbReference type="NCBI Taxonomy" id="728066"/>
    <lineage>
        <taxon>Bacteria</taxon>
        <taxon>Bacillati</taxon>
        <taxon>Actinomycetota</taxon>
        <taxon>Actinomycetes</taxon>
        <taxon>Micrococcales</taxon>
        <taxon>Micrococcaceae</taxon>
        <taxon>Pseudarthrobacter</taxon>
    </lineage>
</organism>
<evidence type="ECO:0000256" key="1">
    <source>
        <dbReference type="SAM" id="Phobius"/>
    </source>
</evidence>
<feature type="transmembrane region" description="Helical" evidence="1">
    <location>
        <begin position="20"/>
        <end position="39"/>
    </location>
</feature>
<accession>A0A1H2BK72</accession>
<dbReference type="EMBL" id="LT629779">
    <property type="protein sequence ID" value="SDT58665.1"/>
    <property type="molecule type" value="Genomic_DNA"/>
</dbReference>
<keyword evidence="1" id="KW-1133">Transmembrane helix</keyword>
<name>A0A1H2BK72_9MICC</name>
<evidence type="ECO:0000313" key="2">
    <source>
        <dbReference type="EMBL" id="SDT58665.1"/>
    </source>
</evidence>
<dbReference type="OrthoDB" id="4953325at2"/>
<gene>
    <name evidence="2" type="ORF">SAMN04489743_3762</name>
</gene>
<dbReference type="RefSeq" id="WP_091723223.1">
    <property type="nucleotide sequence ID" value="NZ_LT629779.1"/>
</dbReference>
<dbReference type="Proteomes" id="UP000198751">
    <property type="component" value="Chromosome I"/>
</dbReference>
<keyword evidence="1" id="KW-0472">Membrane</keyword>
<feature type="transmembrane region" description="Helical" evidence="1">
    <location>
        <begin position="74"/>
        <end position="92"/>
    </location>
</feature>
<proteinExistence type="predicted"/>
<sequence>MGDNEIPEHRKPSRRTRLSAVVVPFLGVTALLVGCIVAWNQQATASFGWFAYAPLSNDTFSGSGLTFVTQGTQIGLGIAVLGLLILAFWAGYRSGRRTGRTTNR</sequence>
<keyword evidence="3" id="KW-1185">Reference proteome</keyword>